<proteinExistence type="predicted"/>
<feature type="transmembrane region" description="Helical" evidence="1">
    <location>
        <begin position="14"/>
        <end position="36"/>
    </location>
</feature>
<evidence type="ECO:0000256" key="1">
    <source>
        <dbReference type="SAM" id="Phobius"/>
    </source>
</evidence>
<comment type="caution">
    <text evidence="2">The sequence shown here is derived from an EMBL/GenBank/DDBJ whole genome shotgun (WGS) entry which is preliminary data.</text>
</comment>
<keyword evidence="1" id="KW-0812">Transmembrane</keyword>
<dbReference type="AlphaFoldDB" id="L8PH71"/>
<reference evidence="2 3" key="1">
    <citation type="journal article" date="2013" name="Genome Announc.">
        <title>Draft Genome Sequence of Streptomyces viridochromogenes Strain Tu57, Producer of Avilamycin.</title>
        <authorList>
            <person name="Gruning B.A."/>
            <person name="Erxleben A."/>
            <person name="Hahnlein A."/>
            <person name="Gunther S."/>
        </authorList>
    </citation>
    <scope>NUCLEOTIDE SEQUENCE [LARGE SCALE GENOMIC DNA]</scope>
    <source>
        <strain evidence="2 3">Tue57</strain>
    </source>
</reference>
<gene>
    <name evidence="2" type="ORF">STVIR_4335</name>
</gene>
<keyword evidence="1" id="KW-1133">Transmembrane helix</keyword>
<protein>
    <submittedName>
        <fullName evidence="2">Uncharacterized protein</fullName>
    </submittedName>
</protein>
<organism evidence="2 3">
    <name type="scientific">Streptomyces viridochromogenes Tue57</name>
    <dbReference type="NCBI Taxonomy" id="1160705"/>
    <lineage>
        <taxon>Bacteria</taxon>
        <taxon>Bacillati</taxon>
        <taxon>Actinomycetota</taxon>
        <taxon>Actinomycetes</taxon>
        <taxon>Kitasatosporales</taxon>
        <taxon>Streptomycetaceae</taxon>
        <taxon>Streptomyces</taxon>
    </lineage>
</organism>
<dbReference type="PATRIC" id="fig|1160705.3.peg.4289"/>
<keyword evidence="1" id="KW-0472">Membrane</keyword>
<sequence length="64" mass="6929">MGVSDVGTPLTPDFWRLFAVLLVISTGVTFVGSAVLDAPAVRLWLRQRCRQRGLPACLPCGQDT</sequence>
<accession>L8PH71</accession>
<dbReference type="EMBL" id="AMLP01000129">
    <property type="protein sequence ID" value="ELS54717.1"/>
    <property type="molecule type" value="Genomic_DNA"/>
</dbReference>
<dbReference type="Proteomes" id="UP000011205">
    <property type="component" value="Unassembled WGS sequence"/>
</dbReference>
<name>L8PH71_STRVR</name>
<evidence type="ECO:0000313" key="2">
    <source>
        <dbReference type="EMBL" id="ELS54717.1"/>
    </source>
</evidence>
<evidence type="ECO:0000313" key="3">
    <source>
        <dbReference type="Proteomes" id="UP000011205"/>
    </source>
</evidence>